<proteinExistence type="predicted"/>
<name>A0A060WQ09_ONCMY</name>
<evidence type="ECO:0000313" key="2">
    <source>
        <dbReference type="Proteomes" id="UP000193380"/>
    </source>
</evidence>
<dbReference type="AlphaFoldDB" id="A0A060WQ09"/>
<protein>
    <submittedName>
        <fullName evidence="1">Uncharacterized protein</fullName>
    </submittedName>
</protein>
<dbReference type="GO" id="GO:0007165">
    <property type="term" value="P:signal transduction"/>
    <property type="evidence" value="ECO:0007669"/>
    <property type="project" value="InterPro"/>
</dbReference>
<gene>
    <name evidence="1" type="ORF">GSONMT00024058001</name>
</gene>
<dbReference type="PANTHER" id="PTHR19850">
    <property type="entry name" value="GUANINE NUCLEOTIDE-BINDING PROTEIN BETA G PROTEIN BETA"/>
    <property type="match status" value="1"/>
</dbReference>
<accession>A0A060WQ09</accession>
<dbReference type="InterPro" id="IPR016346">
    <property type="entry name" value="G-protein_beta_1-5"/>
</dbReference>
<dbReference type="STRING" id="8022.A0A060WQ09"/>
<dbReference type="EMBL" id="FR904574">
    <property type="protein sequence ID" value="CDQ67149.1"/>
    <property type="molecule type" value="Genomic_DNA"/>
</dbReference>
<sequence>METLKKEADGLKSQIEAARKAVNDTTMAAVASGVAAAPRVQLKNRKTLKGHLAKIYGLHWSADNRREGLLVQIAESQDSVRDSLAHHRHPTTTTSQCDIGAYEQHREGLLCAG</sequence>
<dbReference type="InterPro" id="IPR015943">
    <property type="entry name" value="WD40/YVTN_repeat-like_dom_sf"/>
</dbReference>
<dbReference type="Proteomes" id="UP000193380">
    <property type="component" value="Unassembled WGS sequence"/>
</dbReference>
<reference evidence="1" key="2">
    <citation type="submission" date="2014-03" db="EMBL/GenBank/DDBJ databases">
        <authorList>
            <person name="Genoscope - CEA"/>
        </authorList>
    </citation>
    <scope>NUCLEOTIDE SEQUENCE</scope>
</reference>
<dbReference type="Gene3D" id="2.130.10.10">
    <property type="entry name" value="YVTN repeat-like/Quinoprotein amine dehydrogenase"/>
    <property type="match status" value="1"/>
</dbReference>
<evidence type="ECO:0000313" key="1">
    <source>
        <dbReference type="EMBL" id="CDQ67149.1"/>
    </source>
</evidence>
<dbReference type="PaxDb" id="8022-A0A060WQ09"/>
<reference evidence="1" key="1">
    <citation type="journal article" date="2014" name="Nat. Commun.">
        <title>The rainbow trout genome provides novel insights into evolution after whole-genome duplication in vertebrates.</title>
        <authorList>
            <person name="Berthelot C."/>
            <person name="Brunet F."/>
            <person name="Chalopin D."/>
            <person name="Juanchich A."/>
            <person name="Bernard M."/>
            <person name="Noel B."/>
            <person name="Bento P."/>
            <person name="Da Silva C."/>
            <person name="Labadie K."/>
            <person name="Alberti A."/>
            <person name="Aury J.M."/>
            <person name="Louis A."/>
            <person name="Dehais P."/>
            <person name="Bardou P."/>
            <person name="Montfort J."/>
            <person name="Klopp C."/>
            <person name="Cabau C."/>
            <person name="Gaspin C."/>
            <person name="Thorgaard G.H."/>
            <person name="Boussaha M."/>
            <person name="Quillet E."/>
            <person name="Guyomard R."/>
            <person name="Galiana D."/>
            <person name="Bobe J."/>
            <person name="Volff J.N."/>
            <person name="Genet C."/>
            <person name="Wincker P."/>
            <person name="Jaillon O."/>
            <person name="Roest Crollius H."/>
            <person name="Guiguen Y."/>
        </authorList>
    </citation>
    <scope>NUCLEOTIDE SEQUENCE [LARGE SCALE GENOMIC DNA]</scope>
</reference>
<organism evidence="1 2">
    <name type="scientific">Oncorhynchus mykiss</name>
    <name type="common">Rainbow trout</name>
    <name type="synonym">Salmo gairdneri</name>
    <dbReference type="NCBI Taxonomy" id="8022"/>
    <lineage>
        <taxon>Eukaryota</taxon>
        <taxon>Metazoa</taxon>
        <taxon>Chordata</taxon>
        <taxon>Craniata</taxon>
        <taxon>Vertebrata</taxon>
        <taxon>Euteleostomi</taxon>
        <taxon>Actinopterygii</taxon>
        <taxon>Neopterygii</taxon>
        <taxon>Teleostei</taxon>
        <taxon>Protacanthopterygii</taxon>
        <taxon>Salmoniformes</taxon>
        <taxon>Salmonidae</taxon>
        <taxon>Salmoninae</taxon>
        <taxon>Oncorhynchus</taxon>
    </lineage>
</organism>